<keyword evidence="2" id="KW-1185">Reference proteome</keyword>
<dbReference type="Gene3D" id="3.30.70.260">
    <property type="match status" value="1"/>
</dbReference>
<accession>A0ABU1D724</accession>
<reference evidence="1 2" key="1">
    <citation type="submission" date="2023-08" db="EMBL/GenBank/DDBJ databases">
        <title>Alcaligenaceae gen. nov., a novel taxon isolated from the sludge of Yixing Pesticide Factory.</title>
        <authorList>
            <person name="Ruan L."/>
        </authorList>
    </citation>
    <scope>NUCLEOTIDE SEQUENCE [LARGE SCALE GENOMIC DNA]</scope>
    <source>
        <strain evidence="1 2">LG-2</strain>
    </source>
</reference>
<protein>
    <recommendedName>
        <fullName evidence="3">Cation transporter</fullName>
    </recommendedName>
</protein>
<organism evidence="1 2">
    <name type="scientific">Yanghanlia caeni</name>
    <dbReference type="NCBI Taxonomy" id="3064283"/>
    <lineage>
        <taxon>Bacteria</taxon>
        <taxon>Pseudomonadati</taxon>
        <taxon>Pseudomonadota</taxon>
        <taxon>Betaproteobacteria</taxon>
        <taxon>Burkholderiales</taxon>
        <taxon>Alcaligenaceae</taxon>
        <taxon>Yanghanlia</taxon>
    </lineage>
</organism>
<comment type="caution">
    <text evidence="1">The sequence shown here is derived from an EMBL/GenBank/DDBJ whole genome shotgun (WGS) entry which is preliminary data.</text>
</comment>
<dbReference type="Proteomes" id="UP001232156">
    <property type="component" value="Unassembled WGS sequence"/>
</dbReference>
<dbReference type="RefSeq" id="WP_165279264.1">
    <property type="nucleotide sequence ID" value="NZ_JAUZQE010000020.1"/>
</dbReference>
<evidence type="ECO:0000313" key="2">
    <source>
        <dbReference type="Proteomes" id="UP001232156"/>
    </source>
</evidence>
<gene>
    <name evidence="1" type="ORF">Q8947_09685</name>
</gene>
<evidence type="ECO:0000313" key="1">
    <source>
        <dbReference type="EMBL" id="MDR4126251.1"/>
    </source>
</evidence>
<evidence type="ECO:0008006" key="3">
    <source>
        <dbReference type="Google" id="ProtNLM"/>
    </source>
</evidence>
<dbReference type="EMBL" id="JAUZQE010000020">
    <property type="protein sequence ID" value="MDR4126251.1"/>
    <property type="molecule type" value="Genomic_DNA"/>
</dbReference>
<name>A0ABU1D724_9BURK</name>
<proteinExistence type="predicted"/>
<sequence>MRLFHLFLRRAGVQPSAARPARSTSRLTVVFPREHLADVRRRIYRDLHADGIQIAQLSIDYGESAGMVRASVTVDCPPPLRPELMSRARRLQSHPGIHEIHWGTQRRHALN</sequence>